<dbReference type="Gene3D" id="1.20.5.340">
    <property type="match status" value="1"/>
</dbReference>
<dbReference type="SUPFAM" id="SSF47794">
    <property type="entry name" value="Rad51 N-terminal domain-like"/>
    <property type="match status" value="1"/>
</dbReference>
<dbReference type="InterPro" id="IPR045392">
    <property type="entry name" value="DUF6519"/>
</dbReference>
<dbReference type="EMBL" id="BMXR01000001">
    <property type="protein sequence ID" value="GGX39003.1"/>
    <property type="molecule type" value="Genomic_DNA"/>
</dbReference>
<dbReference type="Gene3D" id="1.10.150.20">
    <property type="entry name" value="5' to 3' exonuclease, C-terminal subdomain"/>
    <property type="match status" value="1"/>
</dbReference>
<evidence type="ECO:0000313" key="3">
    <source>
        <dbReference type="Proteomes" id="UP000626148"/>
    </source>
</evidence>
<proteinExistence type="predicted"/>
<dbReference type="RefSeq" id="WP_189606594.1">
    <property type="nucleotide sequence ID" value="NZ_BMXR01000001.1"/>
</dbReference>
<gene>
    <name evidence="2" type="ORF">GCM10007392_01610</name>
</gene>
<keyword evidence="3" id="KW-1185">Reference proteome</keyword>
<feature type="coiled-coil region" evidence="1">
    <location>
        <begin position="1306"/>
        <end position="1382"/>
    </location>
</feature>
<dbReference type="InterPro" id="IPR015943">
    <property type="entry name" value="WD40/YVTN_repeat-like_dom_sf"/>
</dbReference>
<evidence type="ECO:0008006" key="4">
    <source>
        <dbReference type="Google" id="ProtNLM"/>
    </source>
</evidence>
<dbReference type="SUPFAM" id="SSF50969">
    <property type="entry name" value="YVTN repeat-like/Quinoprotein amine dehydrogenase"/>
    <property type="match status" value="1"/>
</dbReference>
<dbReference type="Proteomes" id="UP000626148">
    <property type="component" value="Unassembled WGS sequence"/>
</dbReference>
<dbReference type="InterPro" id="IPR010995">
    <property type="entry name" value="DNA_repair_Rad51/TF_NusA_a-hlx"/>
</dbReference>
<dbReference type="Gene3D" id="2.130.10.10">
    <property type="entry name" value="YVTN repeat-like/Quinoprotein amine dehydrogenase"/>
    <property type="match status" value="1"/>
</dbReference>
<evidence type="ECO:0000256" key="1">
    <source>
        <dbReference type="SAM" id="Coils"/>
    </source>
</evidence>
<evidence type="ECO:0000313" key="2">
    <source>
        <dbReference type="EMBL" id="GGX39003.1"/>
    </source>
</evidence>
<keyword evidence="1" id="KW-0175">Coiled coil</keyword>
<name>A0A918N6F6_9GAMM</name>
<accession>A0A918N6F6</accession>
<dbReference type="Pfam" id="PF20129">
    <property type="entry name" value="DUF6519"/>
    <property type="match status" value="1"/>
</dbReference>
<dbReference type="GO" id="GO:0000166">
    <property type="term" value="F:nucleotide binding"/>
    <property type="evidence" value="ECO:0007669"/>
    <property type="project" value="InterPro"/>
</dbReference>
<reference evidence="2" key="1">
    <citation type="journal article" date="2014" name="Int. J. Syst. Evol. Microbiol.">
        <title>Complete genome sequence of Corynebacterium casei LMG S-19264T (=DSM 44701T), isolated from a smear-ripened cheese.</title>
        <authorList>
            <consortium name="US DOE Joint Genome Institute (JGI-PGF)"/>
            <person name="Walter F."/>
            <person name="Albersmeier A."/>
            <person name="Kalinowski J."/>
            <person name="Ruckert C."/>
        </authorList>
    </citation>
    <scope>NUCLEOTIDE SEQUENCE</scope>
    <source>
        <strain evidence="2">KCTC 22169</strain>
    </source>
</reference>
<protein>
    <recommendedName>
        <fullName evidence="4">WD40 repeat</fullName>
    </recommendedName>
</protein>
<comment type="caution">
    <text evidence="2">The sequence shown here is derived from an EMBL/GenBank/DDBJ whole genome shotgun (WGS) entry which is preliminary data.</text>
</comment>
<dbReference type="InterPro" id="IPR011044">
    <property type="entry name" value="Quino_amine_DH_bsu"/>
</dbReference>
<sequence length="1449" mass="162608">MKTQISRQSFTEQKRYSGVYQQMGRMITDADWNELTELLQFEVSDAMEDVIGSGAPARRGLVQEGPSGAYSLQWGYVYVDGLRGKVVPSEASAPAHFVFTQQADFPEVRDLDAGEYRLYVDLWERTVTHLEDRDLLDTALKGADTCTRTQRMAQVKACSTDIDAETLMADGPVNPRHGRLKLSVELNAGETLPDPCDPCADELALHDDVGNYLFRVEVHEAIWDRTGSEPELTELWLKWSSENGAEQYEVGVTPPGFTAGGWVYEFFSAPDQNMTTEKHVGHHFQDDFTPQRGVLKTDHTDEPAGLGLIRRWDGYVRLVKDGGAWTLEEGWDRGRELSTGYGSNAHGFVDLGGPVHLNLDAVSLDVDLDDEIAVPGDHWLAPVRQAEHQAGNLLLDEALPEGIVHHYLVLGTVEVGPGGQIDSFTPYDEQSCKPFGFPALTDLKARDVCYDNDQCDMPQVRTVQDAIDYLCKARDLRWHHKHLHGMGVVCGLIAECGPDTIPDPNTGEAPRRTVTVTRGSALDCEGNIIELEQAEHVDVMAELEPLLEENPDLLDDGQGTVCIWIEIGEGGKPAIRLEPYENQGKNAWLDGTIWMDFYQHCIKDLVEEFKAVMKELGEDESDGENKDLVPASRREATALLNLFSQLIYRPEGQWVFLSRDEHDLLQTFYVRMRELVHSKTFCGMSAGQPFPPYPFPDTTIKTAFGKNHHEQVLVHPKGTHTLTYGGTDTTVNVYDNSQDKVVHVSTIKAGEGAVITAMAFDPDSDRVYAATAINAEDSLLNEGFFNGGEIDWDRSVVLCGVEATDLHIPSGDNQRLFMLGRGKGLYRLHLVELFGEEKFVPEPQWKFDAFGPITYHPDNARAFAAGRSGDSGVPDLEFDGVADIHLEKTPDGDEPYPLKRILDPQGDLIFGTDTLEVQPGKANQPDLLHVVVQQKNSTKSVFSYRLALPEGNTGQPAHSIDGLEEDTEINLLYHPKMDQVMISIQDEFRVITADRGEVQKQWVPVQLMPTAMAVEPNTNRLVVLNYMSNTLTLYPVDEIEATSEKRREELANYRLQILLAFISLIGNILQYLKDCFCHHLLIQCPQCDEDDKVYLARIDIRNNKVYKVCNFGKRKNVWTFPKFEYWLSLVPVLPMFKKAIGEFCCMVMPNLFGNLMENYKPNEPSGFAVKGRSYKRGVSRTKTANPRRRWHESKQDLKVNARLMGDAALYKDAKVQRATVSKQAYRNLNTREAVKELEKNDIKVNSVVKYDSKDAPNALRRHALTPDRIEKGSEVVVYEENGKAAFYALKQPDAPGFNTGLAEEEMTQLRVEKDKLVTEIRRAESELHALKTERTQSEAAVQSLKDQFHSLEQQRSQVMADMQTMRTGVQSLEQEVKALKVDMAKARPVKDIADVSTDDETRLKDSGIRNLGELALSDVNQLSEKTGIEKTKAERIITSAKKMVKIQPE</sequence>
<organism evidence="2 3">
    <name type="scientific">Saccharospirillum salsuginis</name>
    <dbReference type="NCBI Taxonomy" id="418750"/>
    <lineage>
        <taxon>Bacteria</taxon>
        <taxon>Pseudomonadati</taxon>
        <taxon>Pseudomonadota</taxon>
        <taxon>Gammaproteobacteria</taxon>
        <taxon>Oceanospirillales</taxon>
        <taxon>Saccharospirillaceae</taxon>
        <taxon>Saccharospirillum</taxon>
    </lineage>
</organism>
<reference evidence="2" key="2">
    <citation type="submission" date="2020-09" db="EMBL/GenBank/DDBJ databases">
        <authorList>
            <person name="Sun Q."/>
            <person name="Kim S."/>
        </authorList>
    </citation>
    <scope>NUCLEOTIDE SEQUENCE</scope>
    <source>
        <strain evidence="2">KCTC 22169</strain>
    </source>
</reference>